<evidence type="ECO:0000313" key="2">
    <source>
        <dbReference type="EMBL" id="MBB4693812.1"/>
    </source>
</evidence>
<evidence type="ECO:0000256" key="1">
    <source>
        <dbReference type="SAM" id="Phobius"/>
    </source>
</evidence>
<gene>
    <name evidence="2" type="ORF">BKA14_003960</name>
</gene>
<reference evidence="2 3" key="1">
    <citation type="submission" date="2020-08" db="EMBL/GenBank/DDBJ databases">
        <title>Sequencing the genomes of 1000 actinobacteria strains.</title>
        <authorList>
            <person name="Klenk H.-P."/>
        </authorList>
    </citation>
    <scope>NUCLEOTIDE SEQUENCE [LARGE SCALE GENOMIC DNA]</scope>
    <source>
        <strain evidence="2 3">DSM 45518</strain>
    </source>
</reference>
<evidence type="ECO:0000313" key="3">
    <source>
        <dbReference type="Proteomes" id="UP000542742"/>
    </source>
</evidence>
<feature type="transmembrane region" description="Helical" evidence="1">
    <location>
        <begin position="48"/>
        <end position="70"/>
    </location>
</feature>
<name>A0A7W7CSD7_9ACTN</name>
<dbReference type="AlphaFoldDB" id="A0A7W7CSD7"/>
<protein>
    <recommendedName>
        <fullName evidence="4">DUF1772 domain-containing protein</fullName>
    </recommendedName>
</protein>
<keyword evidence="1" id="KW-0812">Transmembrane</keyword>
<accession>A0A7W7CSD7</accession>
<organism evidence="2 3">
    <name type="scientific">Paractinoplanes abujensis</name>
    <dbReference type="NCBI Taxonomy" id="882441"/>
    <lineage>
        <taxon>Bacteria</taxon>
        <taxon>Bacillati</taxon>
        <taxon>Actinomycetota</taxon>
        <taxon>Actinomycetes</taxon>
        <taxon>Micromonosporales</taxon>
        <taxon>Micromonosporaceae</taxon>
        <taxon>Paractinoplanes</taxon>
    </lineage>
</organism>
<comment type="caution">
    <text evidence="2">The sequence shown here is derived from an EMBL/GenBank/DDBJ whole genome shotgun (WGS) entry which is preliminary data.</text>
</comment>
<dbReference type="EMBL" id="JACHMF010000001">
    <property type="protein sequence ID" value="MBB4693812.1"/>
    <property type="molecule type" value="Genomic_DNA"/>
</dbReference>
<keyword evidence="1" id="KW-1133">Transmembrane helix</keyword>
<keyword evidence="3" id="KW-1185">Reference proteome</keyword>
<proteinExistence type="predicted"/>
<feature type="transmembrane region" description="Helical" evidence="1">
    <location>
        <begin position="77"/>
        <end position="99"/>
    </location>
</feature>
<dbReference type="RefSeq" id="WP_184952390.1">
    <property type="nucleotide sequence ID" value="NZ_BOMC01000053.1"/>
</dbReference>
<sequence length="136" mass="13755">MITSETALLASAAAHFGFQATVTAVVYPALARVPAAQWPAAHRAHSRAITRLVVVIYGALVVTGVWALWSGFQAGKLVALAATAVAFTVTAAAAAPAHARLGAGHDPGRIATLLRVDRIRAGASAVALVAAAAALW</sequence>
<evidence type="ECO:0008006" key="4">
    <source>
        <dbReference type="Google" id="ProtNLM"/>
    </source>
</evidence>
<dbReference type="Proteomes" id="UP000542742">
    <property type="component" value="Unassembled WGS sequence"/>
</dbReference>
<keyword evidence="1" id="KW-0472">Membrane</keyword>